<reference evidence="6" key="1">
    <citation type="journal article" date="2023" name="bioRxiv">
        <title>Scaffold-level genome assemblies of two parasitoid biocontrol wasps reveal the parthenogenesis mechanism and an associated novel virus.</title>
        <authorList>
            <person name="Inwood S."/>
            <person name="Skelly J."/>
            <person name="Guhlin J."/>
            <person name="Harrop T."/>
            <person name="Goldson S."/>
            <person name="Dearden P."/>
        </authorList>
    </citation>
    <scope>NUCLEOTIDE SEQUENCE</scope>
    <source>
        <strain evidence="6">Lincoln</strain>
        <tissue evidence="6">Whole body</tissue>
    </source>
</reference>
<dbReference type="InterPro" id="IPR058541">
    <property type="entry name" value="Ig_TPPC8_1st"/>
</dbReference>
<feature type="region of interest" description="Disordered" evidence="1">
    <location>
        <begin position="278"/>
        <end position="299"/>
    </location>
</feature>
<dbReference type="PANTHER" id="PTHR12975:SF6">
    <property type="entry name" value="TRAFFICKING PROTEIN PARTICLE COMPLEX SUBUNIT 8"/>
    <property type="match status" value="1"/>
</dbReference>
<dbReference type="InterPro" id="IPR024420">
    <property type="entry name" value="TRAPP_III_complex_Trs85"/>
</dbReference>
<dbReference type="EMBL" id="JAQQBR010000002">
    <property type="protein sequence ID" value="KAK0181606.1"/>
    <property type="molecule type" value="Genomic_DNA"/>
</dbReference>
<dbReference type="SUPFAM" id="SSF48452">
    <property type="entry name" value="TPR-like"/>
    <property type="match status" value="1"/>
</dbReference>
<dbReference type="Pfam" id="PF12739">
    <property type="entry name" value="TRAPPC-Trs85"/>
    <property type="match status" value="1"/>
</dbReference>
<feature type="domain" description="TPPC8 second Ig-like" evidence="3">
    <location>
        <begin position="949"/>
        <end position="1057"/>
    </location>
</feature>
<feature type="region of interest" description="Disordered" evidence="1">
    <location>
        <begin position="250"/>
        <end position="269"/>
    </location>
</feature>
<dbReference type="InterPro" id="IPR058540">
    <property type="entry name" value="Ig_TPPC8_3rd"/>
</dbReference>
<feature type="domain" description="TPPC8 C-terminal Ig-like" evidence="2">
    <location>
        <begin position="1300"/>
        <end position="1411"/>
    </location>
</feature>
<organism evidence="6 7">
    <name type="scientific">Microctonus hyperodae</name>
    <name type="common">Parasitoid wasp</name>
    <dbReference type="NCBI Taxonomy" id="165561"/>
    <lineage>
        <taxon>Eukaryota</taxon>
        <taxon>Metazoa</taxon>
        <taxon>Ecdysozoa</taxon>
        <taxon>Arthropoda</taxon>
        <taxon>Hexapoda</taxon>
        <taxon>Insecta</taxon>
        <taxon>Pterygota</taxon>
        <taxon>Neoptera</taxon>
        <taxon>Endopterygota</taxon>
        <taxon>Hymenoptera</taxon>
        <taxon>Apocrita</taxon>
        <taxon>Ichneumonoidea</taxon>
        <taxon>Braconidae</taxon>
        <taxon>Euphorinae</taxon>
        <taxon>Microctonus</taxon>
    </lineage>
</organism>
<dbReference type="Pfam" id="PF24545">
    <property type="entry name" value="Ig_TPPC8_1st"/>
    <property type="match status" value="1"/>
</dbReference>
<keyword evidence="7" id="KW-1185">Reference proteome</keyword>
<dbReference type="InterPro" id="IPR011990">
    <property type="entry name" value="TPR-like_helical_dom_sf"/>
</dbReference>
<dbReference type="Pfam" id="PF24544">
    <property type="entry name" value="Ig_TPPC8_2nd"/>
    <property type="match status" value="1"/>
</dbReference>
<dbReference type="InterPro" id="IPR058538">
    <property type="entry name" value="Ig_TPPC8_2nd"/>
</dbReference>
<evidence type="ECO:0000259" key="2">
    <source>
        <dbReference type="Pfam" id="PF24542"/>
    </source>
</evidence>
<dbReference type="InterPro" id="IPR057651">
    <property type="entry name" value="Ig_TPPC8_C"/>
</dbReference>
<dbReference type="Proteomes" id="UP001168972">
    <property type="component" value="Unassembled WGS sequence"/>
</dbReference>
<feature type="domain" description="TPPC8 first Ig-like" evidence="4">
    <location>
        <begin position="739"/>
        <end position="948"/>
    </location>
</feature>
<evidence type="ECO:0000259" key="5">
    <source>
        <dbReference type="Pfam" id="PF24546"/>
    </source>
</evidence>
<protein>
    <recommendedName>
        <fullName evidence="8">Trafficking protein particle complex subunit 8</fullName>
    </recommendedName>
</protein>
<evidence type="ECO:0000256" key="1">
    <source>
        <dbReference type="SAM" id="MobiDB-lite"/>
    </source>
</evidence>
<evidence type="ECO:0008006" key="8">
    <source>
        <dbReference type="Google" id="ProtNLM"/>
    </source>
</evidence>
<dbReference type="Pfam" id="PF24542">
    <property type="entry name" value="Ig_TPPC8_C"/>
    <property type="match status" value="1"/>
</dbReference>
<evidence type="ECO:0000259" key="4">
    <source>
        <dbReference type="Pfam" id="PF24545"/>
    </source>
</evidence>
<reference evidence="6" key="2">
    <citation type="submission" date="2023-03" db="EMBL/GenBank/DDBJ databases">
        <authorList>
            <person name="Inwood S.N."/>
            <person name="Skelly J.G."/>
            <person name="Guhlin J."/>
            <person name="Harrop T.W.R."/>
            <person name="Goldson S.G."/>
            <person name="Dearden P.K."/>
        </authorList>
    </citation>
    <scope>NUCLEOTIDE SEQUENCE</scope>
    <source>
        <strain evidence="6">Lincoln</strain>
        <tissue evidence="6">Whole body</tissue>
    </source>
</reference>
<evidence type="ECO:0000313" key="7">
    <source>
        <dbReference type="Proteomes" id="UP001168972"/>
    </source>
</evidence>
<gene>
    <name evidence="6" type="ORF">PV327_003877</name>
</gene>
<accession>A0AA39G5V7</accession>
<dbReference type="PANTHER" id="PTHR12975">
    <property type="entry name" value="TRANSPORT PROTEIN TRAPP"/>
    <property type="match status" value="1"/>
</dbReference>
<sequence length="1437" mass="162009">MAQCKLTPREFIGNVFSPQIGAVCSSAAEAVCQKNNLSFIELLQPFCNLNTEGYIKDPQGTTIPVRNLRLAIQDIYAQPPEPTVARKMLNDSVTSEQCDRTTVVTIGNINLEIPLSVSWFEAWRDMFLSVQYPSDHEFTKHFLACMIVISTSDENPLEKIQQMAMQLHQNIASKLPKWFNNNALRYYILIHDVTQDEKAKAESIFTEMKNLYDSNNCFLLQMNSRSPAENADDNIHLPDPWSQFLIKHTDLSSSDHSSSPRTPADAGGVAAMPNEVISGADKPSQAGTPIAPQHPPILMSPDVTDKMSLSSEISEVTITPVEVGQEVVPVTIHPLSPESEKRFSTMPFVENPKSSVEITTGSPMNANVWADSPTRPTAQHGTRLSTHDLDGIRKLITEFCLKSLFPYVEKQIGLLNDVISNKKGVSRSLFSATKRWFGTNKPGAPGSTPTNAVIYTVESPELQLRRLGDLCFMFGHYTLAYQAYHSAKRDFAADQAWLYYAGALEMAALSAFMQGEMTRKTIEYMDDAILTYSNSCKMPQFATRATILSAECLKGKNLYGEAAKQLIHMTSEDSDLRSALLLEQAAYCFVAPKMIHKYAFHAVLAGHRFSKSGQRKHSLRCYRQSYQVYRNRGWSLAEDHIHYTIGRQAASLKQVEEAVKAFEHLLNPSSKQPAAQQAAFFREFLHIHNVLMQQIPPQCEDLPILPLPLIDGAEIKVLFGPLFQTPSQNYTHASNVTFDDSDDNDSNRWYKLEEIVVAEAQGSASMIFKPSVILYSKTTNNSSRPNAVVNEPIYLSVELYNPLRIPLPLSKIKLIWEFTKNNETLNSELSMKNSQTEYSCVNDVTVDSVILQPMSRQRVILSCTPTQIGDLKILGISYSLSNPNSLITDQSIVIHGKRLFEIRGPKLKNIKEKSDINIYGNDCRLDINVVDKAPYMQISFSKISPDMLCGEMQKIQVTLKNIGGAPLKNIHVGSTNSKLFCMENQLNEPENSIEKKNRSPVTRICLPAANNGLLNINETFKMPLWIRAPHKSGTHRLDLLFYYENAISASAPRYRVCRHTWQLNVLNSIQIKAIARTSSVAVNNLSTINLVVQVKNSNQNHDPFINEIYLSKLSLKSNTWQLSNQIVQSFNAKMQPQETCHLLFKLIRKIDNNDNVIYSDVSLNNDENHSNSIVDSPYIDFVERRHILPQDSSDNFNCNQGKNTNTTPLLNSIKFGATIILRWEAKVMEDGGVITRQAIGQHHVDLDLMDKLYKHPEEYEPEQNDYSTRLKVFGPDRNVPESTNIVKKDLINDDELQKLIITFSINHPKETKHIFEKQRMCVVPVTLQLQNNSRSRVDLKINTIGTSSQSYLPNVKSQLYSPHASTFFRYAGHTTIRCNIEPFGRYNAKLQAVISSPGTYDLASRLDIYAKLENYDNFIAQKWRTESICSVIDDNIV</sequence>
<evidence type="ECO:0000259" key="3">
    <source>
        <dbReference type="Pfam" id="PF24544"/>
    </source>
</evidence>
<feature type="domain" description="TPPC8 third Ig-like" evidence="5">
    <location>
        <begin position="1060"/>
        <end position="1244"/>
    </location>
</feature>
<dbReference type="Pfam" id="PF24546">
    <property type="entry name" value="Ig_TPPC8_3rd"/>
    <property type="match status" value="1"/>
</dbReference>
<proteinExistence type="predicted"/>
<name>A0AA39G5V7_MICHY</name>
<comment type="caution">
    <text evidence="6">The sequence shown here is derived from an EMBL/GenBank/DDBJ whole genome shotgun (WGS) entry which is preliminary data.</text>
</comment>
<dbReference type="GO" id="GO:1990072">
    <property type="term" value="C:TRAPPIII protein complex"/>
    <property type="evidence" value="ECO:0007669"/>
    <property type="project" value="TreeGrafter"/>
</dbReference>
<evidence type="ECO:0000313" key="6">
    <source>
        <dbReference type="EMBL" id="KAK0181606.1"/>
    </source>
</evidence>